<keyword evidence="2" id="KW-0328">Glycosyltransferase</keyword>
<reference evidence="9" key="1">
    <citation type="journal article" date="2013" name="Lancet">
        <title>First case of E anophelis outbreak in an intensive-care unit.</title>
        <authorList>
            <person name="Teo J."/>
            <person name="Tan S.Y."/>
            <person name="Tay M."/>
            <person name="Ding Y."/>
            <person name="Kjelleberg S."/>
            <person name="Givskov M."/>
            <person name="Lin R.T."/>
            <person name="Yang L."/>
        </authorList>
    </citation>
    <scope>NUCLEOTIDE SEQUENCE [LARGE SCALE GENOMIC DNA]</scope>
    <source>
        <strain evidence="9">NUHP1</strain>
    </source>
</reference>
<evidence type="ECO:0000256" key="4">
    <source>
        <dbReference type="ARBA" id="ARBA00022692"/>
    </source>
</evidence>
<keyword evidence="4 7" id="KW-0812">Transmembrane</keyword>
<name>A0A077EKA1_9FLAO</name>
<organism evidence="9 10">
    <name type="scientific">Elizabethkingia anophelis NUHP1</name>
    <dbReference type="NCBI Taxonomy" id="1338011"/>
    <lineage>
        <taxon>Bacteria</taxon>
        <taxon>Pseudomonadati</taxon>
        <taxon>Bacteroidota</taxon>
        <taxon>Flavobacteriia</taxon>
        <taxon>Flavobacteriales</taxon>
        <taxon>Weeksellaceae</taxon>
        <taxon>Elizabethkingia</taxon>
    </lineage>
</organism>
<feature type="transmembrane region" description="Helical" evidence="7">
    <location>
        <begin position="263"/>
        <end position="288"/>
    </location>
</feature>
<evidence type="ECO:0000256" key="6">
    <source>
        <dbReference type="ARBA" id="ARBA00023136"/>
    </source>
</evidence>
<dbReference type="PANTHER" id="PTHR48090:SF1">
    <property type="entry name" value="PROPHAGE BACTOPRENOL GLUCOSYL TRANSFERASE HOMOLOG"/>
    <property type="match status" value="1"/>
</dbReference>
<accession>A0A077EKA1</accession>
<keyword evidence="6 7" id="KW-0472">Membrane</keyword>
<reference evidence="9" key="2">
    <citation type="journal article" date="2015" name="Genome Biol. Evol.">
        <title>Complete Genome Sequence and Transcriptomic Analysis of the Novel Pathogen Elizabethkingia anophelis in Response to Oxidative Stress.</title>
        <authorList>
            <person name="Li Y."/>
            <person name="Liu Y."/>
            <person name="Chew S.C."/>
            <person name="Tay M."/>
            <person name="Salido M.M."/>
            <person name="Teo J."/>
            <person name="Lauro F.M."/>
            <person name="Givskov M."/>
            <person name="Yang L."/>
        </authorList>
    </citation>
    <scope>NUCLEOTIDE SEQUENCE</scope>
    <source>
        <strain evidence="9">NUHP1</strain>
    </source>
</reference>
<dbReference type="RefSeq" id="WP_021346967.1">
    <property type="nucleotide sequence ID" value="NZ_CP007547.1"/>
</dbReference>
<evidence type="ECO:0000313" key="9">
    <source>
        <dbReference type="EMBL" id="AIL45885.1"/>
    </source>
</evidence>
<feature type="transmembrane region" description="Helical" evidence="7">
    <location>
        <begin position="229"/>
        <end position="251"/>
    </location>
</feature>
<dbReference type="InterPro" id="IPR001173">
    <property type="entry name" value="Glyco_trans_2-like"/>
</dbReference>
<dbReference type="PANTHER" id="PTHR48090">
    <property type="entry name" value="UNDECAPRENYL-PHOSPHATE 4-DEOXY-4-FORMAMIDO-L-ARABINOSE TRANSFERASE-RELATED"/>
    <property type="match status" value="1"/>
</dbReference>
<evidence type="ECO:0000256" key="5">
    <source>
        <dbReference type="ARBA" id="ARBA00022989"/>
    </source>
</evidence>
<proteinExistence type="predicted"/>
<dbReference type="Gene3D" id="3.90.550.10">
    <property type="entry name" value="Spore Coat Polysaccharide Biosynthesis Protein SpsA, Chain A"/>
    <property type="match status" value="1"/>
</dbReference>
<dbReference type="GO" id="GO:0005886">
    <property type="term" value="C:plasma membrane"/>
    <property type="evidence" value="ECO:0007669"/>
    <property type="project" value="TreeGrafter"/>
</dbReference>
<dbReference type="HOGENOM" id="CLU_033536_0_1_10"/>
<dbReference type="STRING" id="1338011.BD94_2110"/>
<feature type="domain" description="Glycosyltransferase 2-like" evidence="8">
    <location>
        <begin position="6"/>
        <end position="170"/>
    </location>
</feature>
<dbReference type="SUPFAM" id="SSF53448">
    <property type="entry name" value="Nucleotide-diphospho-sugar transferases"/>
    <property type="match status" value="1"/>
</dbReference>
<sequence length="308" mass="35046">MKKINIVIPAHNEEKNVPIMRERIAAVFSSLKDYTYEIIFVNDGSRDTTQQVLEELAAQYPEVRYIELSRNFGHQAALKAGLDNADGNAVISMDGDLQHPPELIPQLIKEWENGHDIVYTIRRYNENISLSKKLTSDIYYKIISSMSDFTIEKGAGADFRLLDAKVIEEIRQNHESDLFIRGLVKWVGYKQKGIKFVAANRENGISQYTINKMFKLALTGVTSFSVKPLYFAAYLGFFFSALSLLYVPYVIYSFMNGSEISGWASLIMTIVFFGGLQLVMLGIIGIYLGKVFKQVKDRPLFIIRSKNF</sequence>
<protein>
    <submittedName>
        <fullName evidence="9">Glycosyltransferase</fullName>
    </submittedName>
</protein>
<dbReference type="InterPro" id="IPR050256">
    <property type="entry name" value="Glycosyltransferase_2"/>
</dbReference>
<evidence type="ECO:0000259" key="8">
    <source>
        <dbReference type="Pfam" id="PF00535"/>
    </source>
</evidence>
<evidence type="ECO:0000256" key="1">
    <source>
        <dbReference type="ARBA" id="ARBA00004141"/>
    </source>
</evidence>
<dbReference type="Pfam" id="PF00535">
    <property type="entry name" value="Glycos_transf_2"/>
    <property type="match status" value="1"/>
</dbReference>
<dbReference type="eggNOG" id="COG0463">
    <property type="taxonomic scope" value="Bacteria"/>
</dbReference>
<dbReference type="GO" id="GO:0016757">
    <property type="term" value="F:glycosyltransferase activity"/>
    <property type="evidence" value="ECO:0007669"/>
    <property type="project" value="UniProtKB-KW"/>
</dbReference>
<dbReference type="AlphaFoldDB" id="A0A077EKA1"/>
<dbReference type="CDD" id="cd04187">
    <property type="entry name" value="DPM1_like_bac"/>
    <property type="match status" value="1"/>
</dbReference>
<evidence type="ECO:0000313" key="10">
    <source>
        <dbReference type="Proteomes" id="UP000028933"/>
    </source>
</evidence>
<keyword evidence="5 7" id="KW-1133">Transmembrane helix</keyword>
<dbReference type="Proteomes" id="UP000028933">
    <property type="component" value="Chromosome"/>
</dbReference>
<dbReference type="KEGG" id="eao:BD94_2110"/>
<gene>
    <name evidence="9" type="ORF">BD94_2110</name>
</gene>
<dbReference type="EMBL" id="CP007547">
    <property type="protein sequence ID" value="AIL45885.1"/>
    <property type="molecule type" value="Genomic_DNA"/>
</dbReference>
<dbReference type="InterPro" id="IPR029044">
    <property type="entry name" value="Nucleotide-diphossugar_trans"/>
</dbReference>
<evidence type="ECO:0000256" key="3">
    <source>
        <dbReference type="ARBA" id="ARBA00022679"/>
    </source>
</evidence>
<evidence type="ECO:0000256" key="7">
    <source>
        <dbReference type="SAM" id="Phobius"/>
    </source>
</evidence>
<evidence type="ECO:0000256" key="2">
    <source>
        <dbReference type="ARBA" id="ARBA00022676"/>
    </source>
</evidence>
<comment type="subcellular location">
    <subcellularLocation>
        <location evidence="1">Membrane</location>
        <topology evidence="1">Multi-pass membrane protein</topology>
    </subcellularLocation>
</comment>
<keyword evidence="3 9" id="KW-0808">Transferase</keyword>